<evidence type="ECO:0000259" key="2">
    <source>
        <dbReference type="PROSITE" id="PS50235"/>
    </source>
</evidence>
<name>I7JCJ9_BABMR</name>
<dbReference type="GO" id="GO:0016579">
    <property type="term" value="P:protein deubiquitination"/>
    <property type="evidence" value="ECO:0007669"/>
    <property type="project" value="InterPro"/>
</dbReference>
<dbReference type="PROSITE" id="PS50235">
    <property type="entry name" value="USP_3"/>
    <property type="match status" value="1"/>
</dbReference>
<gene>
    <name evidence="3" type="ORF">BmR1_04g05260</name>
</gene>
<dbReference type="KEGG" id="bmic:BmR1_04g05260"/>
<keyword evidence="3" id="KW-0378">Hydrolase</keyword>
<evidence type="ECO:0000313" key="3">
    <source>
        <dbReference type="EMBL" id="CCF75250.1"/>
    </source>
</evidence>
<dbReference type="SUPFAM" id="SSF54001">
    <property type="entry name" value="Cysteine proteinases"/>
    <property type="match status" value="1"/>
</dbReference>
<reference evidence="3 4" key="2">
    <citation type="journal article" date="2013" name="PLoS ONE">
        <title>Whole genome mapping and re-organization of the nuclear and mitochondrial genomes of Babesia microti isolates.</title>
        <authorList>
            <person name="Cornillot E."/>
            <person name="Dassouli A."/>
            <person name="Garg A."/>
            <person name="Pachikara N."/>
            <person name="Randazzo S."/>
            <person name="Depoix D."/>
            <person name="Carcy B."/>
            <person name="Delbecq S."/>
            <person name="Frutos R."/>
            <person name="Silva J.C."/>
            <person name="Sutton R."/>
            <person name="Krause P.J."/>
            <person name="Mamoun C.B."/>
        </authorList>
    </citation>
    <scope>NUCLEOTIDE SEQUENCE [LARGE SCALE GENOMIC DNA]</scope>
    <source>
        <strain evidence="3 4">RI</strain>
    </source>
</reference>
<feature type="compositionally biased region" description="Low complexity" evidence="1">
    <location>
        <begin position="802"/>
        <end position="814"/>
    </location>
</feature>
<dbReference type="GeneID" id="24425696"/>
<keyword evidence="4" id="KW-1185">Reference proteome</keyword>
<dbReference type="Pfam" id="PF00443">
    <property type="entry name" value="UCH"/>
    <property type="match status" value="1"/>
</dbReference>
<dbReference type="GO" id="GO:0005829">
    <property type="term" value="C:cytosol"/>
    <property type="evidence" value="ECO:0007669"/>
    <property type="project" value="TreeGrafter"/>
</dbReference>
<proteinExistence type="predicted"/>
<feature type="compositionally biased region" description="Polar residues" evidence="1">
    <location>
        <begin position="815"/>
        <end position="829"/>
    </location>
</feature>
<reference evidence="3 4" key="1">
    <citation type="journal article" date="2012" name="Nucleic Acids Res.">
        <title>Sequencing of the smallest Apicomplexan genome from the human pathogen Babesia microti.</title>
        <authorList>
            <person name="Cornillot E."/>
            <person name="Hadj-Kaddour K."/>
            <person name="Dassouli A."/>
            <person name="Noel B."/>
            <person name="Ranwez V."/>
            <person name="Vacherie B."/>
            <person name="Augagneur Y."/>
            <person name="Bres V."/>
            <person name="Duclos A."/>
            <person name="Randazzo S."/>
            <person name="Carcy B."/>
            <person name="Debierre-Grockiego F."/>
            <person name="Delbecq S."/>
            <person name="Moubri-Menage K."/>
            <person name="Shams-Eldin H."/>
            <person name="Usmani-Brown S."/>
            <person name="Bringaud F."/>
            <person name="Wincker P."/>
            <person name="Vivares C.P."/>
            <person name="Schwarz R.T."/>
            <person name="Schetters T.P."/>
            <person name="Krause P.J."/>
            <person name="Gorenflot A."/>
            <person name="Berry V."/>
            <person name="Barbe V."/>
            <person name="Ben Mamoun C."/>
        </authorList>
    </citation>
    <scope>NUCLEOTIDE SEQUENCE [LARGE SCALE GENOMIC DNA]</scope>
    <source>
        <strain evidence="3 4">RI</strain>
    </source>
</reference>
<accession>I7JCJ9</accession>
<dbReference type="InterPro" id="IPR028889">
    <property type="entry name" value="USP"/>
</dbReference>
<organism evidence="3 4">
    <name type="scientific">Babesia microti (strain RI)</name>
    <dbReference type="NCBI Taxonomy" id="1133968"/>
    <lineage>
        <taxon>Eukaryota</taxon>
        <taxon>Sar</taxon>
        <taxon>Alveolata</taxon>
        <taxon>Apicomplexa</taxon>
        <taxon>Aconoidasida</taxon>
        <taxon>Piroplasmida</taxon>
        <taxon>Babesiidae</taxon>
        <taxon>Babesia</taxon>
    </lineage>
</organism>
<dbReference type="GO" id="GO:0004843">
    <property type="term" value="F:cysteine-type deubiquitinase activity"/>
    <property type="evidence" value="ECO:0007669"/>
    <property type="project" value="UniProtKB-EC"/>
</dbReference>
<dbReference type="AlphaFoldDB" id="I7JCJ9"/>
<dbReference type="PANTHER" id="PTHR24006">
    <property type="entry name" value="UBIQUITIN CARBOXYL-TERMINAL HYDROLASE"/>
    <property type="match status" value="1"/>
</dbReference>
<evidence type="ECO:0000256" key="1">
    <source>
        <dbReference type="SAM" id="MobiDB-lite"/>
    </source>
</evidence>
<dbReference type="GO" id="GO:0005634">
    <property type="term" value="C:nucleus"/>
    <property type="evidence" value="ECO:0007669"/>
    <property type="project" value="TreeGrafter"/>
</dbReference>
<reference evidence="3 4" key="3">
    <citation type="journal article" date="2016" name="Sci. Rep.">
        <title>Genome-wide diversity and gene expression profiling of Babesia microti isolates identify polymorphic genes that mediate host-pathogen interactions.</title>
        <authorList>
            <person name="Silva J.C."/>
            <person name="Cornillot E."/>
            <person name="McCracken C."/>
            <person name="Usmani-Brown S."/>
            <person name="Dwivedi A."/>
            <person name="Ifeonu O.O."/>
            <person name="Crabtree J."/>
            <person name="Gotia H.T."/>
            <person name="Virji A.Z."/>
            <person name="Reynes C."/>
            <person name="Colinge J."/>
            <person name="Kumar V."/>
            <person name="Lawres L."/>
            <person name="Pazzi J.E."/>
            <person name="Pablo J.V."/>
            <person name="Hung C."/>
            <person name="Brancato J."/>
            <person name="Kumari P."/>
            <person name="Orvis J."/>
            <person name="Tretina K."/>
            <person name="Chibucos M."/>
            <person name="Ott S."/>
            <person name="Sadzewicz L."/>
            <person name="Sengamalay N."/>
            <person name="Shetty A.C."/>
            <person name="Su Q."/>
            <person name="Tallon L."/>
            <person name="Fraser C.M."/>
            <person name="Frutos R."/>
            <person name="Molina D.M."/>
            <person name="Krause P.J."/>
            <person name="Ben Mamoun C."/>
        </authorList>
    </citation>
    <scope>NUCLEOTIDE SEQUENCE [LARGE SCALE GENOMIC DNA]</scope>
    <source>
        <strain evidence="3 4">RI</strain>
    </source>
</reference>
<protein>
    <submittedName>
        <fullName evidence="3">Ubiquitin carboxyl-terminal hydrolase 25</fullName>
        <ecNumber evidence="3">3.4.19.12</ecNumber>
    </submittedName>
</protein>
<dbReference type="Gene3D" id="3.90.70.10">
    <property type="entry name" value="Cysteine proteinases"/>
    <property type="match status" value="1"/>
</dbReference>
<dbReference type="VEuPathDB" id="PiroplasmaDB:BmR1_04g05260"/>
<dbReference type="InterPro" id="IPR050164">
    <property type="entry name" value="Peptidase_C19"/>
</dbReference>
<dbReference type="Proteomes" id="UP000002899">
    <property type="component" value="Chromosome IV"/>
</dbReference>
<dbReference type="EC" id="3.4.19.12" evidence="3"/>
<feature type="domain" description="USP" evidence="2">
    <location>
        <begin position="838"/>
        <end position="1138"/>
    </location>
</feature>
<evidence type="ECO:0000313" key="4">
    <source>
        <dbReference type="Proteomes" id="UP000002899"/>
    </source>
</evidence>
<dbReference type="EMBL" id="LN871599">
    <property type="protein sequence ID" value="CCF75250.1"/>
    <property type="molecule type" value="Genomic_DNA"/>
</dbReference>
<dbReference type="InterPro" id="IPR038765">
    <property type="entry name" value="Papain-like_cys_pep_sf"/>
</dbReference>
<dbReference type="OrthoDB" id="286820at2759"/>
<dbReference type="RefSeq" id="XP_012649658.1">
    <property type="nucleotide sequence ID" value="XM_012794204.1"/>
</dbReference>
<sequence>MQPKMDHSWHSYADAIKSSTRLPDGIENVDFPIAYNHDPYLIDSHVIKPIGSPVESFKGIVTGNYDPRSPIPNLPMSSPDIYNNYNYKSIVNPVSTNKYENNINRISSHHDQSYERPIFGRTFNEKVWGKEFDSLQPENMTNLLKTSKDKTEQVDPNDSFTTASLTSMIGGDTLQRWKIPESKMPITPTDTIIPIENAAKHLGEVKDADNDNMSSTSNYRDVQDVDTNGFTTNVSISRFSLDKSGCMNHRNNEIRNNSSSGCTDTTISFKWNFLMNESSESEKLEAFKQLVSVSSESEIPSIISYLIQLISMRNCHRAFAIRALTFTLASHPEIVTSSFQLEYVEKLFIHPSVDDLGASFLRLLLNNMANIQHSDDESNGYAETAKSYIWKVLQICCDRAGCNNIELLRSSRLRDWVCTFWYEMPFSIQDIDIGQICLSWINNRHDAMYLKDGPFALLARERDSRGQLGVLWLFENFIQFVFKHSSNLSIDFQYVIRMCGVDHQSKNEQNSTVSYIECLSAYFKNYKGGMKGIIRDGIDELDNENTVTNVYYSHILDVWIALSCIPWPPRHPNTPHLQLLSHFFQFIILESNTPIAQSLQLSLIRASICISISRIAAPINAEDAALQVITLMLHGNRPFIHEQVAPRVLSGVMNFIRRRLFLWHSVDSGISRQTIQTVQTLYDIINQVVTASDINEIDNNDMDALFLSKQQHKPLFPRANIYNHDANEANEDISNDIIDYVSSNRETSVDGANRLKFFLSPPMDSPTSEYKNESSVNVDLAYIANRQNHVDLNSLDNTFLNGQGQSVSHSSQGQTSFKNQQNSGKSNGKQVEPPIPAPGLKNLGNTCYYNSILQALYHTDDFLATMFGCDGDPEIKKMNVEFYKGLQKLFKKMLTCGKDHVNPSSSYKQLPSQFKNKHQHDTTEVARYILDELGCDKLSMWKGLFAGLVIQRIKCKCGYVSDTHQTIIDFSFALAALNDYEESSIQNLMDGFLKKEKLTGDNKYFCNKCNRNRKAEKWNVIASPPIHLMVILNRNLWEIGSDGRGTPEKILRHVHINHTLTVCGFTYCLYGSIIHQGYSTDSGHYYFVGTRSDSVRYPEKWYKMDDTIASRVGPEYIEDTSSDQSNTHVPYVLFYRCNQAHRSNSIYI</sequence>
<feature type="region of interest" description="Disordered" evidence="1">
    <location>
        <begin position="801"/>
        <end position="837"/>
    </location>
</feature>
<dbReference type="InterPro" id="IPR001394">
    <property type="entry name" value="Peptidase_C19_UCH"/>
</dbReference>